<proteinExistence type="predicted"/>
<feature type="compositionally biased region" description="Low complexity" evidence="1">
    <location>
        <begin position="11"/>
        <end position="20"/>
    </location>
</feature>
<keyword evidence="2" id="KW-0812">Transmembrane</keyword>
<dbReference type="CDD" id="cd00161">
    <property type="entry name" value="beta-trefoil_Ricin-like"/>
    <property type="match status" value="1"/>
</dbReference>
<feature type="compositionally biased region" description="Low complexity" evidence="1">
    <location>
        <begin position="140"/>
        <end position="149"/>
    </location>
</feature>
<keyword evidence="5" id="KW-1185">Reference proteome</keyword>
<dbReference type="PROSITE" id="PS50231">
    <property type="entry name" value="RICIN_B_LECTIN"/>
    <property type="match status" value="1"/>
</dbReference>
<feature type="region of interest" description="Disordered" evidence="1">
    <location>
        <begin position="104"/>
        <end position="160"/>
    </location>
</feature>
<feature type="compositionally biased region" description="Low complexity" evidence="1">
    <location>
        <begin position="59"/>
        <end position="73"/>
    </location>
</feature>
<feature type="compositionally biased region" description="Low complexity" evidence="1">
    <location>
        <begin position="114"/>
        <end position="129"/>
    </location>
</feature>
<dbReference type="EMBL" id="CP107567">
    <property type="protein sequence ID" value="UYQ65518.1"/>
    <property type="molecule type" value="Genomic_DNA"/>
</dbReference>
<evidence type="ECO:0000259" key="3">
    <source>
        <dbReference type="SMART" id="SM00458"/>
    </source>
</evidence>
<organism evidence="4 5">
    <name type="scientific">Streptomyces peucetius</name>
    <dbReference type="NCBI Taxonomy" id="1950"/>
    <lineage>
        <taxon>Bacteria</taxon>
        <taxon>Bacillati</taxon>
        <taxon>Actinomycetota</taxon>
        <taxon>Actinomycetes</taxon>
        <taxon>Kitasatosporales</taxon>
        <taxon>Streptomycetaceae</taxon>
        <taxon>Streptomyces</taxon>
    </lineage>
</organism>
<evidence type="ECO:0000256" key="1">
    <source>
        <dbReference type="SAM" id="MobiDB-lite"/>
    </source>
</evidence>
<dbReference type="SUPFAM" id="SSF50370">
    <property type="entry name" value="Ricin B-like lectins"/>
    <property type="match status" value="1"/>
</dbReference>
<evidence type="ECO:0000313" key="5">
    <source>
        <dbReference type="Proteomes" id="UP001163878"/>
    </source>
</evidence>
<sequence>MNQPHSFDAYGAHGAHGAHGVDPDDATQVLPPLEPTQTLPRVEDRPARRAAPHGGGRAGARSGARSSSGARSGVPFRSRGVLVAAVIVVCAAAGLGIGAVLGGTGDDEEEARTSSDASVAAQAQTSAAPGPAPTPEAEPEPTQAAESATGEPPVPDGLYLLVDGRTGRAADVEGGSSDDGVPVIVWDFHGGPNQQWAVTGLDGGQVQIRAVHSGKCLQAADPAGPGAAVVQQPCTGAGGQRWALTSDAGGLTLSLHGTGLVLTADGHDAGAPLRLQAPNPAAPWPWTLQPVA</sequence>
<dbReference type="Gene3D" id="2.80.10.50">
    <property type="match status" value="1"/>
</dbReference>
<feature type="domain" description="Ricin B lectin" evidence="3">
    <location>
        <begin position="156"/>
        <end position="289"/>
    </location>
</feature>
<gene>
    <name evidence="4" type="ORF">OGH68_31330</name>
</gene>
<dbReference type="Proteomes" id="UP001163878">
    <property type="component" value="Chromosome"/>
</dbReference>
<feature type="region of interest" description="Disordered" evidence="1">
    <location>
        <begin position="1"/>
        <end position="74"/>
    </location>
</feature>
<dbReference type="RefSeq" id="WP_264248735.1">
    <property type="nucleotide sequence ID" value="NZ_CP107567.1"/>
</dbReference>
<dbReference type="Pfam" id="PF14200">
    <property type="entry name" value="RicinB_lectin_2"/>
    <property type="match status" value="1"/>
</dbReference>
<name>A0ABY6IER9_STRPE</name>
<accession>A0ABY6IER9</accession>
<feature type="transmembrane region" description="Helical" evidence="2">
    <location>
        <begin position="81"/>
        <end position="102"/>
    </location>
</feature>
<dbReference type="InterPro" id="IPR035992">
    <property type="entry name" value="Ricin_B-like_lectins"/>
</dbReference>
<dbReference type="InterPro" id="IPR000772">
    <property type="entry name" value="Ricin_B_lectin"/>
</dbReference>
<evidence type="ECO:0000313" key="4">
    <source>
        <dbReference type="EMBL" id="UYQ65518.1"/>
    </source>
</evidence>
<reference evidence="4" key="1">
    <citation type="submission" date="2022-10" db="EMBL/GenBank/DDBJ databases">
        <title>Cytochrome P450 Catalyzes Benzene Ring Formation in the Biosynthesis of Trialkyl-Substituted Aromatic Polyketides.</title>
        <authorList>
            <person name="Zhao E."/>
            <person name="Ge H."/>
        </authorList>
    </citation>
    <scope>NUCLEOTIDE SEQUENCE</scope>
    <source>
        <strain evidence="4">NA0869</strain>
    </source>
</reference>
<dbReference type="SMART" id="SM00458">
    <property type="entry name" value="RICIN"/>
    <property type="match status" value="1"/>
</dbReference>
<protein>
    <submittedName>
        <fullName evidence="4">RICIN domain-containing protein</fullName>
    </submittedName>
</protein>
<keyword evidence="2" id="KW-0472">Membrane</keyword>
<evidence type="ECO:0000256" key="2">
    <source>
        <dbReference type="SAM" id="Phobius"/>
    </source>
</evidence>
<keyword evidence="2" id="KW-1133">Transmembrane helix</keyword>